<dbReference type="RefSeq" id="XP_068346892.1">
    <property type="nucleotide sequence ID" value="XM_068496092.1"/>
</dbReference>
<proteinExistence type="predicted"/>
<keyword evidence="4" id="KW-1185">Reference proteome</keyword>
<accession>A0A1J4J7W5</accession>
<dbReference type="Pfam" id="PF00249">
    <property type="entry name" value="Myb_DNA-binding"/>
    <property type="match status" value="2"/>
</dbReference>
<dbReference type="Proteomes" id="UP000179807">
    <property type="component" value="Unassembled WGS sequence"/>
</dbReference>
<dbReference type="CDD" id="cd00167">
    <property type="entry name" value="SANT"/>
    <property type="match status" value="2"/>
</dbReference>
<dbReference type="InterPro" id="IPR009057">
    <property type="entry name" value="Homeodomain-like_sf"/>
</dbReference>
<feature type="domain" description="Myb-like" evidence="1">
    <location>
        <begin position="38"/>
        <end position="90"/>
    </location>
</feature>
<dbReference type="PANTHER" id="PTHR45614:SF69">
    <property type="entry name" value="CHROMOSOME UNDETERMINED SCAFFOLD_38, WHOLE GENOME SHOTGUN SEQUENCE"/>
    <property type="match status" value="1"/>
</dbReference>
<name>A0A1J4J7W5_9EUKA</name>
<comment type="caution">
    <text evidence="3">The sequence shown here is derived from an EMBL/GenBank/DDBJ whole genome shotgun (WGS) entry which is preliminary data.</text>
</comment>
<sequence length="225" mass="26690">MQKKFIFLNSRFKSVIRITFDKMQGVITSHKLRFNTKKALTSRKVFSKEEDAKLVEIVNSLKPFPGWDEISQKMGTRTARQCRERWMSYLSPDIRVEKWTQEEDQILIELVEKYGNKWIQIAAHFDGRSNSDVKNRWYSHLKCLTKKEQVGSVYHCALNEDSKYSMNHKNIYNKNCCNGMKKKRNRKIVSAYERAIKTLENEKMNNSTHLIKLPPIWSIIQEIDH</sequence>
<organism evidence="3 4">
    <name type="scientific">Tritrichomonas foetus</name>
    <dbReference type="NCBI Taxonomy" id="1144522"/>
    <lineage>
        <taxon>Eukaryota</taxon>
        <taxon>Metamonada</taxon>
        <taxon>Parabasalia</taxon>
        <taxon>Tritrichomonadida</taxon>
        <taxon>Tritrichomonadidae</taxon>
        <taxon>Tritrichomonas</taxon>
    </lineage>
</organism>
<dbReference type="GO" id="GO:0000981">
    <property type="term" value="F:DNA-binding transcription factor activity, RNA polymerase II-specific"/>
    <property type="evidence" value="ECO:0007669"/>
    <property type="project" value="TreeGrafter"/>
</dbReference>
<dbReference type="AlphaFoldDB" id="A0A1J4J7W5"/>
<dbReference type="GeneID" id="94830796"/>
<evidence type="ECO:0000259" key="1">
    <source>
        <dbReference type="PROSITE" id="PS50090"/>
    </source>
</evidence>
<dbReference type="PANTHER" id="PTHR45614">
    <property type="entry name" value="MYB PROTEIN-RELATED"/>
    <property type="match status" value="1"/>
</dbReference>
<evidence type="ECO:0000259" key="2">
    <source>
        <dbReference type="PROSITE" id="PS51294"/>
    </source>
</evidence>
<dbReference type="SUPFAM" id="SSF46689">
    <property type="entry name" value="Homeodomain-like"/>
    <property type="match status" value="1"/>
</dbReference>
<feature type="domain" description="HTH myb-type" evidence="2">
    <location>
        <begin position="91"/>
        <end position="145"/>
    </location>
</feature>
<dbReference type="InterPro" id="IPR050560">
    <property type="entry name" value="MYB_TF"/>
</dbReference>
<dbReference type="PROSITE" id="PS50090">
    <property type="entry name" value="MYB_LIKE"/>
    <property type="match status" value="2"/>
</dbReference>
<dbReference type="OrthoDB" id="2143914at2759"/>
<feature type="domain" description="HTH myb-type" evidence="2">
    <location>
        <begin position="46"/>
        <end position="90"/>
    </location>
</feature>
<dbReference type="EMBL" id="MLAK01001371">
    <property type="protein sequence ID" value="OHS93755.1"/>
    <property type="molecule type" value="Genomic_DNA"/>
</dbReference>
<dbReference type="PROSITE" id="PS51294">
    <property type="entry name" value="HTH_MYB"/>
    <property type="match status" value="2"/>
</dbReference>
<evidence type="ECO:0000313" key="3">
    <source>
        <dbReference type="EMBL" id="OHS93755.1"/>
    </source>
</evidence>
<dbReference type="GO" id="GO:0000978">
    <property type="term" value="F:RNA polymerase II cis-regulatory region sequence-specific DNA binding"/>
    <property type="evidence" value="ECO:0007669"/>
    <property type="project" value="TreeGrafter"/>
</dbReference>
<evidence type="ECO:0000313" key="4">
    <source>
        <dbReference type="Proteomes" id="UP000179807"/>
    </source>
</evidence>
<dbReference type="VEuPathDB" id="TrichDB:TRFO_11533"/>
<dbReference type="InterPro" id="IPR017930">
    <property type="entry name" value="Myb_dom"/>
</dbReference>
<dbReference type="InterPro" id="IPR001005">
    <property type="entry name" value="SANT/Myb"/>
</dbReference>
<dbReference type="Gene3D" id="1.10.10.60">
    <property type="entry name" value="Homeodomain-like"/>
    <property type="match status" value="2"/>
</dbReference>
<gene>
    <name evidence="3" type="ORF">TRFO_11533</name>
</gene>
<reference evidence="3" key="1">
    <citation type="submission" date="2016-10" db="EMBL/GenBank/DDBJ databases">
        <authorList>
            <person name="Benchimol M."/>
            <person name="Almeida L.G."/>
            <person name="Vasconcelos A.T."/>
            <person name="Perreira-Neves A."/>
            <person name="Rosa I.A."/>
            <person name="Tasca T."/>
            <person name="Bogo M.R."/>
            <person name="de Souza W."/>
        </authorList>
    </citation>
    <scope>NUCLEOTIDE SEQUENCE [LARGE SCALE GENOMIC DNA]</scope>
    <source>
        <strain evidence="3">K</strain>
    </source>
</reference>
<dbReference type="SMART" id="SM00717">
    <property type="entry name" value="SANT"/>
    <property type="match status" value="2"/>
</dbReference>
<protein>
    <submittedName>
        <fullName evidence="3">Myb proto-oncogene protein</fullName>
    </submittedName>
</protein>
<dbReference type="GO" id="GO:0005634">
    <property type="term" value="C:nucleus"/>
    <property type="evidence" value="ECO:0007669"/>
    <property type="project" value="TreeGrafter"/>
</dbReference>
<feature type="domain" description="Myb-like" evidence="1">
    <location>
        <begin position="91"/>
        <end position="141"/>
    </location>
</feature>